<dbReference type="Proteomes" id="UP000249682">
    <property type="component" value="Chromosome"/>
</dbReference>
<protein>
    <submittedName>
        <fullName evidence="1">Uncharacterized protein</fullName>
    </submittedName>
</protein>
<dbReference type="AlphaFoldDB" id="A0AAD0P7X2"/>
<evidence type="ECO:0000313" key="1">
    <source>
        <dbReference type="EMBL" id="AWV47964.1"/>
    </source>
</evidence>
<organism evidence="1 2">
    <name type="scientific">Mycobacterium leprae</name>
    <dbReference type="NCBI Taxonomy" id="1769"/>
    <lineage>
        <taxon>Bacteria</taxon>
        <taxon>Bacillati</taxon>
        <taxon>Actinomycetota</taxon>
        <taxon>Actinomycetes</taxon>
        <taxon>Mycobacteriales</taxon>
        <taxon>Mycobacteriaceae</taxon>
        <taxon>Mycobacterium</taxon>
    </lineage>
</organism>
<evidence type="ECO:0000313" key="2">
    <source>
        <dbReference type="Proteomes" id="UP000249682"/>
    </source>
</evidence>
<sequence length="108" mass="12052">MIFVAQRFSKPTAAVQQTAQRCPGQLANDDSESAADVSVVKQIVTVPFEEERFRAASTAVLDRAPCNGIERNRRRRYLVIAKPAIIGTINLSDPPTREHLQRVLYCLV</sequence>
<accession>A0AAD0P7X2</accession>
<gene>
    <name evidence="1" type="ORF">DIJ64_07485</name>
</gene>
<proteinExistence type="predicted"/>
<dbReference type="EMBL" id="CP029543">
    <property type="protein sequence ID" value="AWV47964.1"/>
    <property type="molecule type" value="Genomic_DNA"/>
</dbReference>
<reference evidence="1 2" key="1">
    <citation type="submission" date="2018-05" db="EMBL/GenBank/DDBJ databases">
        <title>Evolution of small genomes with special reference to Mycobacterium leprae.</title>
        <authorList>
            <person name="Mohanty P.S."/>
            <person name="Bansal A.K."/>
            <person name="Gupta U.D."/>
            <person name="Naaz F."/>
            <person name="Dwivedi V.D."/>
            <person name="Singh H."/>
            <person name="Gupta G."/>
            <person name="Sharma S."/>
            <person name="Arora M."/>
        </authorList>
    </citation>
    <scope>NUCLEOTIDE SEQUENCE [LARGE SCALE GENOMIC DNA]</scope>
    <source>
        <strain evidence="1 2">MRHRU-235-G</strain>
    </source>
</reference>
<name>A0AAD0P7X2_MYCLR</name>